<evidence type="ECO:0000313" key="2">
    <source>
        <dbReference type="Proteomes" id="UP001597024"/>
    </source>
</evidence>
<gene>
    <name evidence="1" type="ORF">ACFQ08_40010</name>
</gene>
<protein>
    <recommendedName>
        <fullName evidence="3">Non-ribosomal peptide synthetase</fullName>
    </recommendedName>
</protein>
<feature type="non-terminal residue" evidence="1">
    <location>
        <position position="1"/>
    </location>
</feature>
<evidence type="ECO:0008006" key="3">
    <source>
        <dbReference type="Google" id="ProtNLM"/>
    </source>
</evidence>
<sequence>GLWGAVAERARRLGCTPFTLAFCAFGHALHEVTGRAELSVGVHVDRRTTEREHAFAGHFLDVVAVPSTSAASFDDYRAGLQGRLGALLGTPGGQGTPVEVVFDLNPAVPELSWPGLDVEIEAPKAGHAKYGLFFDVIPIADEGLVEVTYRAPFDRDLVERLHARWTALLAEA</sequence>
<name>A0ABW3E3S4_9ACTN</name>
<dbReference type="SUPFAM" id="SSF52777">
    <property type="entry name" value="CoA-dependent acyltransferases"/>
    <property type="match status" value="1"/>
</dbReference>
<evidence type="ECO:0000313" key="1">
    <source>
        <dbReference type="EMBL" id="MFD0890770.1"/>
    </source>
</evidence>
<organism evidence="1 2">
    <name type="scientific">Streptosporangium algeriense</name>
    <dbReference type="NCBI Taxonomy" id="1682748"/>
    <lineage>
        <taxon>Bacteria</taxon>
        <taxon>Bacillati</taxon>
        <taxon>Actinomycetota</taxon>
        <taxon>Actinomycetes</taxon>
        <taxon>Streptosporangiales</taxon>
        <taxon>Streptosporangiaceae</taxon>
        <taxon>Streptosporangium</taxon>
    </lineage>
</organism>
<keyword evidence="2" id="KW-1185">Reference proteome</keyword>
<dbReference type="Proteomes" id="UP001597024">
    <property type="component" value="Unassembled WGS sequence"/>
</dbReference>
<reference evidence="2" key="1">
    <citation type="journal article" date="2019" name="Int. J. Syst. Evol. Microbiol.">
        <title>The Global Catalogue of Microorganisms (GCM) 10K type strain sequencing project: providing services to taxonomists for standard genome sequencing and annotation.</title>
        <authorList>
            <consortium name="The Broad Institute Genomics Platform"/>
            <consortium name="The Broad Institute Genome Sequencing Center for Infectious Disease"/>
            <person name="Wu L."/>
            <person name="Ma J."/>
        </authorList>
    </citation>
    <scope>NUCLEOTIDE SEQUENCE [LARGE SCALE GENOMIC DNA]</scope>
    <source>
        <strain evidence="2">CCUG 62974</strain>
    </source>
</reference>
<dbReference type="Gene3D" id="3.30.559.30">
    <property type="entry name" value="Nonribosomal peptide synthetase, condensation domain"/>
    <property type="match status" value="1"/>
</dbReference>
<comment type="caution">
    <text evidence="1">The sequence shown here is derived from an EMBL/GenBank/DDBJ whole genome shotgun (WGS) entry which is preliminary data.</text>
</comment>
<dbReference type="EMBL" id="JBHTHX010002667">
    <property type="protein sequence ID" value="MFD0890770.1"/>
    <property type="molecule type" value="Genomic_DNA"/>
</dbReference>
<proteinExistence type="predicted"/>
<accession>A0ABW3E3S4</accession>